<accession>A0A6A6FNE1</accession>
<reference evidence="1" key="1">
    <citation type="journal article" date="2020" name="Stud. Mycol.">
        <title>101 Dothideomycetes genomes: a test case for predicting lifestyles and emergence of pathogens.</title>
        <authorList>
            <person name="Haridas S."/>
            <person name="Albert R."/>
            <person name="Binder M."/>
            <person name="Bloem J."/>
            <person name="Labutti K."/>
            <person name="Salamov A."/>
            <person name="Andreopoulos B."/>
            <person name="Baker S."/>
            <person name="Barry K."/>
            <person name="Bills G."/>
            <person name="Bluhm B."/>
            <person name="Cannon C."/>
            <person name="Castanera R."/>
            <person name="Culley D."/>
            <person name="Daum C."/>
            <person name="Ezra D."/>
            <person name="Gonzalez J."/>
            <person name="Henrissat B."/>
            <person name="Kuo A."/>
            <person name="Liang C."/>
            <person name="Lipzen A."/>
            <person name="Lutzoni F."/>
            <person name="Magnuson J."/>
            <person name="Mondo S."/>
            <person name="Nolan M."/>
            <person name="Ohm R."/>
            <person name="Pangilinan J."/>
            <person name="Park H.-J."/>
            <person name="Ramirez L."/>
            <person name="Alfaro M."/>
            <person name="Sun H."/>
            <person name="Tritt A."/>
            <person name="Yoshinaga Y."/>
            <person name="Zwiers L.-H."/>
            <person name="Turgeon B."/>
            <person name="Goodwin S."/>
            <person name="Spatafora J."/>
            <person name="Crous P."/>
            <person name="Grigoriev I."/>
        </authorList>
    </citation>
    <scope>NUCLEOTIDE SEQUENCE</scope>
    <source>
        <strain evidence="1">SCOH1-5</strain>
    </source>
</reference>
<name>A0A6A6FNE1_9PEZI</name>
<proteinExistence type="predicted"/>
<sequence>MLLEEISASFLGIGMQHHGALISEFLSELGVAGTDEDVGVASGPGVLEFSELDPDTAVEEAARILAANWLQTATKEDSNLVERLVATRLTAAWHEAKLLGQKESRNIGFDCVAVTIPICKMHRRCPGGR</sequence>
<dbReference type="AlphaFoldDB" id="A0A6A6FNE1"/>
<keyword evidence="2" id="KW-1185">Reference proteome</keyword>
<organism evidence="1 2">
    <name type="scientific">Cercospora zeae-maydis SCOH1-5</name>
    <dbReference type="NCBI Taxonomy" id="717836"/>
    <lineage>
        <taxon>Eukaryota</taxon>
        <taxon>Fungi</taxon>
        <taxon>Dikarya</taxon>
        <taxon>Ascomycota</taxon>
        <taxon>Pezizomycotina</taxon>
        <taxon>Dothideomycetes</taxon>
        <taxon>Dothideomycetidae</taxon>
        <taxon>Mycosphaerellales</taxon>
        <taxon>Mycosphaerellaceae</taxon>
        <taxon>Cercospora</taxon>
    </lineage>
</organism>
<dbReference type="EMBL" id="ML992667">
    <property type="protein sequence ID" value="KAF2214985.1"/>
    <property type="molecule type" value="Genomic_DNA"/>
</dbReference>
<evidence type="ECO:0000313" key="1">
    <source>
        <dbReference type="EMBL" id="KAF2214985.1"/>
    </source>
</evidence>
<protein>
    <submittedName>
        <fullName evidence="1">Uncharacterized protein</fullName>
    </submittedName>
</protein>
<dbReference type="Proteomes" id="UP000799539">
    <property type="component" value="Unassembled WGS sequence"/>
</dbReference>
<evidence type="ECO:0000313" key="2">
    <source>
        <dbReference type="Proteomes" id="UP000799539"/>
    </source>
</evidence>
<gene>
    <name evidence="1" type="ORF">CERZMDRAFT_95359</name>
</gene>